<dbReference type="AlphaFoldDB" id="F2NMI9"/>
<sequence length="183" mass="19161">MRRLAIAWLILAGLALAHAEPVTAKVTLWISDGYLHISAAFVGEQSEQPVLDARVEALLLEAGASLPGGTVRGRPQLSGIVARQALREATPGVYTARIASPPTAFLLVLADTSFSGETALASAPVRLPLPTGGAVLTLVFPATATPTPWLTRALAWLWLPVALGAGLALAAQRARRVYSRKDA</sequence>
<evidence type="ECO:0000313" key="4">
    <source>
        <dbReference type="Proteomes" id="UP000007030"/>
    </source>
</evidence>
<accession>F2NMI9</accession>
<proteinExistence type="predicted"/>
<feature type="signal peptide" evidence="2">
    <location>
        <begin position="1"/>
        <end position="19"/>
    </location>
</feature>
<keyword evidence="1" id="KW-1133">Transmembrane helix</keyword>
<keyword evidence="2" id="KW-0732">Signal</keyword>
<evidence type="ECO:0000256" key="1">
    <source>
        <dbReference type="SAM" id="Phobius"/>
    </source>
</evidence>
<dbReference type="KEGG" id="mhd:Marky_1424"/>
<reference evidence="3 4" key="1">
    <citation type="journal article" date="2012" name="Stand. Genomic Sci.">
        <title>Complete genome sequence of the aerobic, heterotroph Marinithermus hydrothermalis type strain (T1(T)) from a deep-sea hydrothermal vent chimney.</title>
        <authorList>
            <person name="Copeland A."/>
            <person name="Gu W."/>
            <person name="Yasawong M."/>
            <person name="Lapidus A."/>
            <person name="Lucas S."/>
            <person name="Deshpande S."/>
            <person name="Pagani I."/>
            <person name="Tapia R."/>
            <person name="Cheng J.F."/>
            <person name="Goodwin L.A."/>
            <person name="Pitluck S."/>
            <person name="Liolios K."/>
            <person name="Ivanova N."/>
            <person name="Mavromatis K."/>
            <person name="Mikhailova N."/>
            <person name="Pati A."/>
            <person name="Chen A."/>
            <person name="Palaniappan K."/>
            <person name="Land M."/>
            <person name="Pan C."/>
            <person name="Brambilla E.M."/>
            <person name="Rohde M."/>
            <person name="Tindall B.J."/>
            <person name="Sikorski J."/>
            <person name="Goker M."/>
            <person name="Detter J.C."/>
            <person name="Bristow J."/>
            <person name="Eisen J.A."/>
            <person name="Markowitz V."/>
            <person name="Hugenholtz P."/>
            <person name="Kyrpides N.C."/>
            <person name="Klenk H.P."/>
            <person name="Woyke T."/>
        </authorList>
    </citation>
    <scope>NUCLEOTIDE SEQUENCE [LARGE SCALE GENOMIC DNA]</scope>
    <source>
        <strain evidence="4">DSM 14884 / JCM 11576 / T1</strain>
    </source>
</reference>
<keyword evidence="4" id="KW-1185">Reference proteome</keyword>
<dbReference type="HOGENOM" id="CLU_1473527_0_0_0"/>
<keyword evidence="1" id="KW-0472">Membrane</keyword>
<feature type="transmembrane region" description="Helical" evidence="1">
    <location>
        <begin position="153"/>
        <end position="171"/>
    </location>
</feature>
<gene>
    <name evidence="3" type="ordered locus">Marky_1424</name>
</gene>
<dbReference type="STRING" id="869210.Marky_1424"/>
<dbReference type="RefSeq" id="WP_013704206.1">
    <property type="nucleotide sequence ID" value="NC_015387.1"/>
</dbReference>
<organism evidence="3 4">
    <name type="scientific">Marinithermus hydrothermalis (strain DSM 14884 / JCM 11576 / T1)</name>
    <dbReference type="NCBI Taxonomy" id="869210"/>
    <lineage>
        <taxon>Bacteria</taxon>
        <taxon>Thermotogati</taxon>
        <taxon>Deinococcota</taxon>
        <taxon>Deinococci</taxon>
        <taxon>Thermales</taxon>
        <taxon>Thermaceae</taxon>
        <taxon>Marinithermus</taxon>
    </lineage>
</organism>
<evidence type="ECO:0000256" key="2">
    <source>
        <dbReference type="SAM" id="SignalP"/>
    </source>
</evidence>
<dbReference type="eggNOG" id="ENOG502ZWDJ">
    <property type="taxonomic scope" value="Bacteria"/>
</dbReference>
<protein>
    <submittedName>
        <fullName evidence="3">Uncharacterized protein</fullName>
    </submittedName>
</protein>
<keyword evidence="1" id="KW-0812">Transmembrane</keyword>
<dbReference type="Proteomes" id="UP000007030">
    <property type="component" value="Chromosome"/>
</dbReference>
<name>F2NMI9_MARHT</name>
<feature type="chain" id="PRO_5003283934" evidence="2">
    <location>
        <begin position="20"/>
        <end position="183"/>
    </location>
</feature>
<dbReference type="EMBL" id="CP002630">
    <property type="protein sequence ID" value="AEB12159.1"/>
    <property type="molecule type" value="Genomic_DNA"/>
</dbReference>
<evidence type="ECO:0000313" key="3">
    <source>
        <dbReference type="EMBL" id="AEB12159.1"/>
    </source>
</evidence>